<dbReference type="AlphaFoldDB" id="A0A2P5C5A4"/>
<gene>
    <name evidence="1" type="ORF">PanWU01x14_182720</name>
</gene>
<proteinExistence type="predicted"/>
<accession>A0A2P5C5A4</accession>
<comment type="caution">
    <text evidence="1">The sequence shown here is derived from an EMBL/GenBank/DDBJ whole genome shotgun (WGS) entry which is preliminary data.</text>
</comment>
<reference evidence="2" key="1">
    <citation type="submission" date="2016-06" db="EMBL/GenBank/DDBJ databases">
        <title>Parallel loss of symbiosis genes in relatives of nitrogen-fixing non-legume Parasponia.</title>
        <authorList>
            <person name="Van Velzen R."/>
            <person name="Holmer R."/>
            <person name="Bu F."/>
            <person name="Rutten L."/>
            <person name="Van Zeijl A."/>
            <person name="Liu W."/>
            <person name="Santuari L."/>
            <person name="Cao Q."/>
            <person name="Sharma T."/>
            <person name="Shen D."/>
            <person name="Roswanjaya Y."/>
            <person name="Wardhani T."/>
            <person name="Kalhor M.S."/>
            <person name="Jansen J."/>
            <person name="Van den Hoogen J."/>
            <person name="Gungor B."/>
            <person name="Hartog M."/>
            <person name="Hontelez J."/>
            <person name="Verver J."/>
            <person name="Yang W.-C."/>
            <person name="Schijlen E."/>
            <person name="Repin R."/>
            <person name="Schilthuizen M."/>
            <person name="Schranz E."/>
            <person name="Heidstra R."/>
            <person name="Miyata K."/>
            <person name="Fedorova E."/>
            <person name="Kohlen W."/>
            <person name="Bisseling T."/>
            <person name="Smit S."/>
            <person name="Geurts R."/>
        </authorList>
    </citation>
    <scope>NUCLEOTIDE SEQUENCE [LARGE SCALE GENOMIC DNA]</scope>
    <source>
        <strain evidence="2">cv. WU1-14</strain>
    </source>
</reference>
<dbReference type="OrthoDB" id="10447645at2759"/>
<sequence>MISSLFNLHQTRGIPILITLLLRLLFLLRFPAVTCITTRCFERVLPRDPTVRSIPFNLSRQFVRLPAPFRIFLLLPPLFDLRRPRVLPIANDALDPRQPIEPRFQLADSVTQAPHDNVAP</sequence>
<dbReference type="EMBL" id="JXTB01000173">
    <property type="protein sequence ID" value="PON56260.1"/>
    <property type="molecule type" value="Genomic_DNA"/>
</dbReference>
<dbReference type="Proteomes" id="UP000237105">
    <property type="component" value="Unassembled WGS sequence"/>
</dbReference>
<name>A0A2P5C5A4_PARAD</name>
<evidence type="ECO:0000313" key="1">
    <source>
        <dbReference type="EMBL" id="PON56260.1"/>
    </source>
</evidence>
<evidence type="ECO:0000313" key="2">
    <source>
        <dbReference type="Proteomes" id="UP000237105"/>
    </source>
</evidence>
<protein>
    <submittedName>
        <fullName evidence="1">Uncharacterized protein</fullName>
    </submittedName>
</protein>
<keyword evidence="2" id="KW-1185">Reference proteome</keyword>
<organism evidence="1 2">
    <name type="scientific">Parasponia andersonii</name>
    <name type="common">Sponia andersonii</name>
    <dbReference type="NCBI Taxonomy" id="3476"/>
    <lineage>
        <taxon>Eukaryota</taxon>
        <taxon>Viridiplantae</taxon>
        <taxon>Streptophyta</taxon>
        <taxon>Embryophyta</taxon>
        <taxon>Tracheophyta</taxon>
        <taxon>Spermatophyta</taxon>
        <taxon>Magnoliopsida</taxon>
        <taxon>eudicotyledons</taxon>
        <taxon>Gunneridae</taxon>
        <taxon>Pentapetalae</taxon>
        <taxon>rosids</taxon>
        <taxon>fabids</taxon>
        <taxon>Rosales</taxon>
        <taxon>Cannabaceae</taxon>
        <taxon>Parasponia</taxon>
    </lineage>
</organism>